<keyword evidence="3" id="KW-1185">Reference proteome</keyword>
<sequence>MVTLNSTRYSVLYRVTMIPSKRTLEGLEQSKKKRACRPAPLNLKFPPMPTHLANGDNLSPFLTENGQPSPIPAKLFSNVLKINEANTNEPSTKLTPLANGDALSPHLVQENGQPSPISHTLFNHSLSISEPSEAAPTQGPFPFSGTDNTQSAEFNPCLSTPNNGASDIINVNWPLPYTRTVGPVNEDGYAVVTQTWYDYSSMNESTATDLSLGSPRSFRFNLQSFPAPRVRTRVQYFGRPDGAARRKPRFIMGFRRVCPQCRRQVPGHSNHLIFR</sequence>
<name>A0A9W9XPZ0_9EURO</name>
<accession>A0A9W9XPZ0</accession>
<organism evidence="2 3">
    <name type="scientific">Penicillium fimorum</name>
    <dbReference type="NCBI Taxonomy" id="1882269"/>
    <lineage>
        <taxon>Eukaryota</taxon>
        <taxon>Fungi</taxon>
        <taxon>Dikarya</taxon>
        <taxon>Ascomycota</taxon>
        <taxon>Pezizomycotina</taxon>
        <taxon>Eurotiomycetes</taxon>
        <taxon>Eurotiomycetidae</taxon>
        <taxon>Eurotiales</taxon>
        <taxon>Aspergillaceae</taxon>
        <taxon>Penicillium</taxon>
    </lineage>
</organism>
<comment type="caution">
    <text evidence="2">The sequence shown here is derived from an EMBL/GenBank/DDBJ whole genome shotgun (WGS) entry which is preliminary data.</text>
</comment>
<dbReference type="OrthoDB" id="2446291at2759"/>
<dbReference type="Proteomes" id="UP001149954">
    <property type="component" value="Unassembled WGS sequence"/>
</dbReference>
<protein>
    <submittedName>
        <fullName evidence="2">Uncharacterized protein</fullName>
    </submittedName>
</protein>
<feature type="compositionally biased region" description="Polar residues" evidence="1">
    <location>
        <begin position="145"/>
        <end position="159"/>
    </location>
</feature>
<reference evidence="2" key="1">
    <citation type="submission" date="2022-12" db="EMBL/GenBank/DDBJ databases">
        <authorList>
            <person name="Petersen C."/>
        </authorList>
    </citation>
    <scope>NUCLEOTIDE SEQUENCE</scope>
    <source>
        <strain evidence="2">IBT 29495</strain>
    </source>
</reference>
<evidence type="ECO:0000313" key="3">
    <source>
        <dbReference type="Proteomes" id="UP001149954"/>
    </source>
</evidence>
<reference evidence="2" key="2">
    <citation type="journal article" date="2023" name="IMA Fungus">
        <title>Comparative genomic study of the Penicillium genus elucidates a diverse pangenome and 15 lateral gene transfer events.</title>
        <authorList>
            <person name="Petersen C."/>
            <person name="Sorensen T."/>
            <person name="Nielsen M.R."/>
            <person name="Sondergaard T.E."/>
            <person name="Sorensen J.L."/>
            <person name="Fitzpatrick D.A."/>
            <person name="Frisvad J.C."/>
            <person name="Nielsen K.L."/>
        </authorList>
    </citation>
    <scope>NUCLEOTIDE SEQUENCE</scope>
    <source>
        <strain evidence="2">IBT 29495</strain>
    </source>
</reference>
<dbReference type="EMBL" id="JAPWDS010000005">
    <property type="protein sequence ID" value="KAJ5497022.1"/>
    <property type="molecule type" value="Genomic_DNA"/>
</dbReference>
<dbReference type="AlphaFoldDB" id="A0A9W9XPZ0"/>
<proteinExistence type="predicted"/>
<feature type="region of interest" description="Disordered" evidence="1">
    <location>
        <begin position="130"/>
        <end position="159"/>
    </location>
</feature>
<evidence type="ECO:0000313" key="2">
    <source>
        <dbReference type="EMBL" id="KAJ5497022.1"/>
    </source>
</evidence>
<evidence type="ECO:0000256" key="1">
    <source>
        <dbReference type="SAM" id="MobiDB-lite"/>
    </source>
</evidence>
<gene>
    <name evidence="2" type="ORF">N7463_009009</name>
</gene>